<dbReference type="CDD" id="cd06464">
    <property type="entry name" value="ACD_sHsps-like"/>
    <property type="match status" value="1"/>
</dbReference>
<evidence type="ECO:0000313" key="6">
    <source>
        <dbReference type="Proteomes" id="UP000046122"/>
    </source>
</evidence>
<organism evidence="5 6">
    <name type="scientific">Mesorhizobium plurifarium</name>
    <dbReference type="NCBI Taxonomy" id="69974"/>
    <lineage>
        <taxon>Bacteria</taxon>
        <taxon>Pseudomonadati</taxon>
        <taxon>Pseudomonadota</taxon>
        <taxon>Alphaproteobacteria</taxon>
        <taxon>Hyphomicrobiales</taxon>
        <taxon>Phyllobacteriaceae</taxon>
        <taxon>Mesorhizobium</taxon>
    </lineage>
</organism>
<dbReference type="Pfam" id="PF00011">
    <property type="entry name" value="HSP20"/>
    <property type="match status" value="1"/>
</dbReference>
<name>A0A090G4I1_MESPL</name>
<evidence type="ECO:0000259" key="4">
    <source>
        <dbReference type="PROSITE" id="PS01031"/>
    </source>
</evidence>
<keyword evidence="5" id="KW-0346">Stress response</keyword>
<dbReference type="PROSITE" id="PS01031">
    <property type="entry name" value="SHSP"/>
    <property type="match status" value="1"/>
</dbReference>
<reference evidence="5 6" key="1">
    <citation type="submission" date="2014-08" db="EMBL/GenBank/DDBJ databases">
        <authorList>
            <person name="Moulin Lionel"/>
        </authorList>
    </citation>
    <scope>NUCLEOTIDE SEQUENCE [LARGE SCALE GENOMIC DNA]</scope>
</reference>
<feature type="region of interest" description="Disordered" evidence="3">
    <location>
        <begin position="1"/>
        <end position="27"/>
    </location>
</feature>
<evidence type="ECO:0000256" key="2">
    <source>
        <dbReference type="RuleBase" id="RU003616"/>
    </source>
</evidence>
<dbReference type="EMBL" id="CCNE01000016">
    <property type="protein sequence ID" value="CDX56248.1"/>
    <property type="molecule type" value="Genomic_DNA"/>
</dbReference>
<dbReference type="SUPFAM" id="SSF49764">
    <property type="entry name" value="HSP20-like chaperones"/>
    <property type="match status" value="1"/>
</dbReference>
<protein>
    <submittedName>
        <fullName evidence="5">Heat shock protein Hsp20</fullName>
    </submittedName>
</protein>
<dbReference type="PANTHER" id="PTHR11527">
    <property type="entry name" value="HEAT-SHOCK PROTEIN 20 FAMILY MEMBER"/>
    <property type="match status" value="1"/>
</dbReference>
<evidence type="ECO:0000256" key="3">
    <source>
        <dbReference type="SAM" id="MobiDB-lite"/>
    </source>
</evidence>
<dbReference type="InterPro" id="IPR002068">
    <property type="entry name" value="A-crystallin/Hsp20_dom"/>
</dbReference>
<dbReference type="InterPro" id="IPR031107">
    <property type="entry name" value="Small_HSP"/>
</dbReference>
<dbReference type="Proteomes" id="UP000046122">
    <property type="component" value="Unassembled WGS sequence"/>
</dbReference>
<evidence type="ECO:0000313" key="5">
    <source>
        <dbReference type="EMBL" id="CDX56248.1"/>
    </source>
</evidence>
<proteinExistence type="inferred from homology"/>
<feature type="domain" description="SHSP" evidence="4">
    <location>
        <begin position="66"/>
        <end position="180"/>
    </location>
</feature>
<gene>
    <name evidence="5" type="ORF">MPL3365_230117</name>
</gene>
<sequence>MAEAATKLPVKSEKAAPAPPRSDNWTTPFESLRREVDRLFDDFHPFDFRLPSARSFFGRDLPAFRAAAWSVAPAMDLVEKANGFEITAELPGIDEKNVDIKLANNVLTIKGEKNEEKEEKEKDYYLSERRYGSFLRSFQLPEGVDADKIDASFSKGVLTVKMPKTAEAQKAEKKISVKAA</sequence>
<comment type="similarity">
    <text evidence="1 2">Belongs to the small heat shock protein (HSP20) family.</text>
</comment>
<evidence type="ECO:0000256" key="1">
    <source>
        <dbReference type="PROSITE-ProRule" id="PRU00285"/>
    </source>
</evidence>
<dbReference type="Gene3D" id="2.60.40.790">
    <property type="match status" value="1"/>
</dbReference>
<dbReference type="InterPro" id="IPR008978">
    <property type="entry name" value="HSP20-like_chaperone"/>
</dbReference>
<accession>A0A090G4I1</accession>
<dbReference type="AlphaFoldDB" id="A0A090G4I1"/>